<feature type="compositionally biased region" description="Basic and acidic residues" evidence="1">
    <location>
        <begin position="179"/>
        <end position="189"/>
    </location>
</feature>
<dbReference type="AlphaFoldDB" id="X6NIM9"/>
<name>X6NIM9_RETFI</name>
<feature type="compositionally biased region" description="Acidic residues" evidence="1">
    <location>
        <begin position="26"/>
        <end position="38"/>
    </location>
</feature>
<sequence>MEHAEKPAVGGRRRGKSTHKKITSDNGDEKEIDDEEQVKDDNSRAASQGGDSNATNTQVYASGAVEKAVDLVEDKATIPSASRREKSHRKVDTVNSPKAASHTSSTSHTVAGADNDSGKATAASSTQIYSSGAIEAAEVDLADKATIPTNRRMKSRKQVTGTSDAADDDHATTNNAETNAEHDAKHEESDPSVASAAQIYPSGAVEINYERSAAIPSRRRKRTVTKKFGDENDDDDDAHDNEKQND</sequence>
<keyword evidence="3" id="KW-1185">Reference proteome</keyword>
<gene>
    <name evidence="2" type="ORF">RFI_11379</name>
</gene>
<feature type="compositionally biased region" description="Polar residues" evidence="1">
    <location>
        <begin position="44"/>
        <end position="59"/>
    </location>
</feature>
<comment type="caution">
    <text evidence="2">The sequence shown here is derived from an EMBL/GenBank/DDBJ whole genome shotgun (WGS) entry which is preliminary data.</text>
</comment>
<accession>X6NIM9</accession>
<dbReference type="EMBL" id="ASPP01008303">
    <property type="protein sequence ID" value="ETO25758.1"/>
    <property type="molecule type" value="Genomic_DNA"/>
</dbReference>
<evidence type="ECO:0000313" key="3">
    <source>
        <dbReference type="Proteomes" id="UP000023152"/>
    </source>
</evidence>
<evidence type="ECO:0000256" key="1">
    <source>
        <dbReference type="SAM" id="MobiDB-lite"/>
    </source>
</evidence>
<reference evidence="2 3" key="1">
    <citation type="journal article" date="2013" name="Curr. Biol.">
        <title>The Genome of the Foraminiferan Reticulomyxa filosa.</title>
        <authorList>
            <person name="Glockner G."/>
            <person name="Hulsmann N."/>
            <person name="Schleicher M."/>
            <person name="Noegel A.A."/>
            <person name="Eichinger L."/>
            <person name="Gallinger C."/>
            <person name="Pawlowski J."/>
            <person name="Sierra R."/>
            <person name="Euteneuer U."/>
            <person name="Pillet L."/>
            <person name="Moustafa A."/>
            <person name="Platzer M."/>
            <person name="Groth M."/>
            <person name="Szafranski K."/>
            <person name="Schliwa M."/>
        </authorList>
    </citation>
    <scope>NUCLEOTIDE SEQUENCE [LARGE SCALE GENOMIC DNA]</scope>
</reference>
<evidence type="ECO:0000313" key="2">
    <source>
        <dbReference type="EMBL" id="ETO25758.1"/>
    </source>
</evidence>
<organism evidence="2 3">
    <name type="scientific">Reticulomyxa filosa</name>
    <dbReference type="NCBI Taxonomy" id="46433"/>
    <lineage>
        <taxon>Eukaryota</taxon>
        <taxon>Sar</taxon>
        <taxon>Rhizaria</taxon>
        <taxon>Retaria</taxon>
        <taxon>Foraminifera</taxon>
        <taxon>Monothalamids</taxon>
        <taxon>Reticulomyxidae</taxon>
        <taxon>Reticulomyxa</taxon>
    </lineage>
</organism>
<feature type="region of interest" description="Disordered" evidence="1">
    <location>
        <begin position="76"/>
        <end position="246"/>
    </location>
</feature>
<proteinExistence type="predicted"/>
<protein>
    <submittedName>
        <fullName evidence="2">Uncharacterized protein</fullName>
    </submittedName>
</protein>
<dbReference type="Proteomes" id="UP000023152">
    <property type="component" value="Unassembled WGS sequence"/>
</dbReference>
<feature type="compositionally biased region" description="Basic residues" evidence="1">
    <location>
        <begin position="11"/>
        <end position="21"/>
    </location>
</feature>
<feature type="region of interest" description="Disordered" evidence="1">
    <location>
        <begin position="1"/>
        <end position="59"/>
    </location>
</feature>